<keyword evidence="1" id="KW-1133">Transmembrane helix</keyword>
<feature type="transmembrane region" description="Helical" evidence="1">
    <location>
        <begin position="6"/>
        <end position="33"/>
    </location>
</feature>
<accession>A0A9D2GSI9</accession>
<name>A0A9D2GSI9_9BACT</name>
<keyword evidence="1" id="KW-0812">Transmembrane</keyword>
<organism evidence="2 3">
    <name type="scientific">Candidatus Mucispirillum faecigallinarum</name>
    <dbReference type="NCBI Taxonomy" id="2838699"/>
    <lineage>
        <taxon>Bacteria</taxon>
        <taxon>Pseudomonadati</taxon>
        <taxon>Deferribacterota</taxon>
        <taxon>Deferribacteres</taxon>
        <taxon>Deferribacterales</taxon>
        <taxon>Mucispirillaceae</taxon>
        <taxon>Mucispirillum</taxon>
    </lineage>
</organism>
<keyword evidence="1" id="KW-0472">Membrane</keyword>
<evidence type="ECO:0000313" key="3">
    <source>
        <dbReference type="Proteomes" id="UP000824176"/>
    </source>
</evidence>
<dbReference type="EMBL" id="DXAQ01000011">
    <property type="protein sequence ID" value="HIZ88426.1"/>
    <property type="molecule type" value="Genomic_DNA"/>
</dbReference>
<gene>
    <name evidence="2" type="ORF">H9804_00645</name>
</gene>
<sequence length="298" mass="32213">MVNFKLPYLVYPIVIGIAAGYLISVITGSVFMAPKPLPVPRVKKVEKEKLDVNKTAEDIISKNIFILDVTPAAETQSAAGENADGSPVVTKDGAPLNPPPPFKAVLVGIIYDEVNHAGIATINVDNGTLSISLGKTKEGITLVDLSYSFATIEKNKKKYSIIIDNGGIVQAKTSSQPVQTANTGVKVQDTGTNINITVPRDELKNDLKDINKVLQSARVATFYEEGNFVGYRVAMLKPESPLLKLGLKVGDVITRINGSELTNPAALFNMFSQVDDISALNVDMLRNNEKKSLFVEIR</sequence>
<dbReference type="InterPro" id="IPR036034">
    <property type="entry name" value="PDZ_sf"/>
</dbReference>
<evidence type="ECO:0000256" key="1">
    <source>
        <dbReference type="SAM" id="Phobius"/>
    </source>
</evidence>
<reference evidence="2" key="2">
    <citation type="submission" date="2021-04" db="EMBL/GenBank/DDBJ databases">
        <authorList>
            <person name="Gilroy R."/>
        </authorList>
    </citation>
    <scope>NUCLEOTIDE SEQUENCE</scope>
    <source>
        <strain evidence="2">ChiW4-1371</strain>
    </source>
</reference>
<protein>
    <recommendedName>
        <fullName evidence="4">Type II secretion system protein GspC N-terminal domain-containing protein</fullName>
    </recommendedName>
</protein>
<dbReference type="Proteomes" id="UP000824176">
    <property type="component" value="Unassembled WGS sequence"/>
</dbReference>
<reference evidence="2" key="1">
    <citation type="journal article" date="2021" name="PeerJ">
        <title>Extensive microbial diversity within the chicken gut microbiome revealed by metagenomics and culture.</title>
        <authorList>
            <person name="Gilroy R."/>
            <person name="Ravi A."/>
            <person name="Getino M."/>
            <person name="Pursley I."/>
            <person name="Horton D.L."/>
            <person name="Alikhan N.F."/>
            <person name="Baker D."/>
            <person name="Gharbi K."/>
            <person name="Hall N."/>
            <person name="Watson M."/>
            <person name="Adriaenssens E.M."/>
            <person name="Foster-Nyarko E."/>
            <person name="Jarju S."/>
            <person name="Secka A."/>
            <person name="Antonio M."/>
            <person name="Oren A."/>
            <person name="Chaudhuri R.R."/>
            <person name="La Ragione R."/>
            <person name="Hildebrand F."/>
            <person name="Pallen M.J."/>
        </authorList>
    </citation>
    <scope>NUCLEOTIDE SEQUENCE</scope>
    <source>
        <strain evidence="2">ChiW4-1371</strain>
    </source>
</reference>
<dbReference type="SUPFAM" id="SSF50156">
    <property type="entry name" value="PDZ domain-like"/>
    <property type="match status" value="1"/>
</dbReference>
<evidence type="ECO:0008006" key="4">
    <source>
        <dbReference type="Google" id="ProtNLM"/>
    </source>
</evidence>
<dbReference type="Gene3D" id="2.30.42.10">
    <property type="match status" value="1"/>
</dbReference>
<dbReference type="AlphaFoldDB" id="A0A9D2GSI9"/>
<proteinExistence type="predicted"/>
<evidence type="ECO:0000313" key="2">
    <source>
        <dbReference type="EMBL" id="HIZ88426.1"/>
    </source>
</evidence>
<comment type="caution">
    <text evidence="2">The sequence shown here is derived from an EMBL/GenBank/DDBJ whole genome shotgun (WGS) entry which is preliminary data.</text>
</comment>